<comment type="subcellular location">
    <subcellularLocation>
        <location evidence="1">Cell outer membrane</location>
    </subcellularLocation>
</comment>
<keyword evidence="6" id="KW-0998">Cell outer membrane</keyword>
<evidence type="ECO:0000256" key="2">
    <source>
        <dbReference type="ARBA" id="ARBA00022618"/>
    </source>
</evidence>
<dbReference type="InterPro" id="IPR036737">
    <property type="entry name" value="OmpA-like_sf"/>
</dbReference>
<evidence type="ECO:0000256" key="1">
    <source>
        <dbReference type="ARBA" id="ARBA00004442"/>
    </source>
</evidence>
<dbReference type="InterPro" id="IPR006664">
    <property type="entry name" value="OMP_bac"/>
</dbReference>
<dbReference type="InterPro" id="IPR039001">
    <property type="entry name" value="Pal"/>
</dbReference>
<dbReference type="InterPro" id="IPR014169">
    <property type="entry name" value="Pal_lipo_C"/>
</dbReference>
<feature type="domain" description="OmpA-like" evidence="9">
    <location>
        <begin position="61"/>
        <end position="177"/>
    </location>
</feature>
<evidence type="ECO:0000256" key="3">
    <source>
        <dbReference type="ARBA" id="ARBA00022729"/>
    </source>
</evidence>
<evidence type="ECO:0000256" key="8">
    <source>
        <dbReference type="ARBA" id="ARBA00023306"/>
    </source>
</evidence>
<evidence type="ECO:0000256" key="7">
    <source>
        <dbReference type="ARBA" id="ARBA00023288"/>
    </source>
</evidence>
<dbReference type="PANTHER" id="PTHR30329:SF21">
    <property type="entry name" value="LIPOPROTEIN YIAD-RELATED"/>
    <property type="match status" value="1"/>
</dbReference>
<sequence>MKKSLVPLLLAGLISACASQHVKETPAPVASTPAPTATPEVTPPAVTSAPAETKIEVNPLTDPNNILSKRNVYFDFDKYDIKPEYRALIEAHAQYLVSHPDASIRIEGNADDRGSREYNLALGQKRAVAVKKAANVLGVADKQIETISYGEEKPKAIGENEAAWAQNRRADIVYSGE</sequence>
<keyword evidence="3" id="KW-0732">Signal</keyword>
<dbReference type="PROSITE" id="PS51123">
    <property type="entry name" value="OMPA_2"/>
    <property type="match status" value="1"/>
</dbReference>
<dbReference type="HAMAP" id="MF_02204">
    <property type="entry name" value="Pal"/>
    <property type="match status" value="1"/>
</dbReference>
<protein>
    <submittedName>
        <fullName evidence="10">Peptidoglycan-associated lipoprotein</fullName>
    </submittedName>
</protein>
<dbReference type="CDD" id="cd07185">
    <property type="entry name" value="OmpA_C-like"/>
    <property type="match status" value="1"/>
</dbReference>
<evidence type="ECO:0000256" key="4">
    <source>
        <dbReference type="ARBA" id="ARBA00023136"/>
    </source>
</evidence>
<evidence type="ECO:0000313" key="10">
    <source>
        <dbReference type="EMBL" id="OIQ91933.1"/>
    </source>
</evidence>
<evidence type="ECO:0000259" key="9">
    <source>
        <dbReference type="PROSITE" id="PS51123"/>
    </source>
</evidence>
<dbReference type="EMBL" id="MLJW01000245">
    <property type="protein sequence ID" value="OIQ91933.1"/>
    <property type="molecule type" value="Genomic_DNA"/>
</dbReference>
<keyword evidence="5" id="KW-0564">Palmitate</keyword>
<keyword evidence="7 10" id="KW-0449">Lipoprotein</keyword>
<gene>
    <name evidence="10" type="primary">pal_12</name>
    <name evidence="10" type="ORF">GALL_261370</name>
</gene>
<dbReference type="SUPFAM" id="SSF103088">
    <property type="entry name" value="OmpA-like"/>
    <property type="match status" value="1"/>
</dbReference>
<organism evidence="10">
    <name type="scientific">mine drainage metagenome</name>
    <dbReference type="NCBI Taxonomy" id="410659"/>
    <lineage>
        <taxon>unclassified sequences</taxon>
        <taxon>metagenomes</taxon>
        <taxon>ecological metagenomes</taxon>
    </lineage>
</organism>
<dbReference type="AlphaFoldDB" id="A0A1J5RV53"/>
<proteinExistence type="inferred from homology"/>
<accession>A0A1J5RV53</accession>
<dbReference type="InterPro" id="IPR006665">
    <property type="entry name" value="OmpA-like"/>
</dbReference>
<keyword evidence="4" id="KW-0472">Membrane</keyword>
<dbReference type="NCBIfam" id="TIGR02802">
    <property type="entry name" value="Pal_lipo"/>
    <property type="match status" value="1"/>
</dbReference>
<dbReference type="Pfam" id="PF00691">
    <property type="entry name" value="OmpA"/>
    <property type="match status" value="1"/>
</dbReference>
<dbReference type="InterPro" id="IPR050330">
    <property type="entry name" value="Bact_OuterMem_StrucFunc"/>
</dbReference>
<dbReference type="PANTHER" id="PTHR30329">
    <property type="entry name" value="STATOR ELEMENT OF FLAGELLAR MOTOR COMPLEX"/>
    <property type="match status" value="1"/>
</dbReference>
<evidence type="ECO:0000256" key="5">
    <source>
        <dbReference type="ARBA" id="ARBA00023139"/>
    </source>
</evidence>
<comment type="caution">
    <text evidence="10">The sequence shown here is derived from an EMBL/GenBank/DDBJ whole genome shotgun (WGS) entry which is preliminary data.</text>
</comment>
<dbReference type="GO" id="GO:0009279">
    <property type="term" value="C:cell outer membrane"/>
    <property type="evidence" value="ECO:0007669"/>
    <property type="project" value="UniProtKB-SubCell"/>
</dbReference>
<name>A0A1J5RV53_9ZZZZ</name>
<keyword evidence="2" id="KW-0132">Cell division</keyword>
<dbReference type="GO" id="GO:0051301">
    <property type="term" value="P:cell division"/>
    <property type="evidence" value="ECO:0007669"/>
    <property type="project" value="UniProtKB-KW"/>
</dbReference>
<dbReference type="PRINTS" id="PR01021">
    <property type="entry name" value="OMPADOMAIN"/>
</dbReference>
<dbReference type="PROSITE" id="PS51257">
    <property type="entry name" value="PROKAR_LIPOPROTEIN"/>
    <property type="match status" value="1"/>
</dbReference>
<evidence type="ECO:0000256" key="6">
    <source>
        <dbReference type="ARBA" id="ARBA00023237"/>
    </source>
</evidence>
<reference evidence="10" key="1">
    <citation type="submission" date="2016-10" db="EMBL/GenBank/DDBJ databases">
        <title>Sequence of Gallionella enrichment culture.</title>
        <authorList>
            <person name="Poehlein A."/>
            <person name="Muehling M."/>
            <person name="Daniel R."/>
        </authorList>
    </citation>
    <scope>NUCLEOTIDE SEQUENCE</scope>
</reference>
<dbReference type="Gene3D" id="3.30.1330.60">
    <property type="entry name" value="OmpA-like domain"/>
    <property type="match status" value="1"/>
</dbReference>
<keyword evidence="8" id="KW-0131">Cell cycle</keyword>